<keyword evidence="1" id="KW-0812">Transmembrane</keyword>
<name>A0A1I0PPW0_9FIRM</name>
<dbReference type="STRING" id="99656.SAMN05421659_105244"/>
<keyword evidence="1" id="KW-0472">Membrane</keyword>
<dbReference type="AlphaFoldDB" id="A0A1I0PPW0"/>
<keyword evidence="1" id="KW-1133">Transmembrane helix</keyword>
<evidence type="ECO:0000313" key="2">
    <source>
        <dbReference type="EMBL" id="SEW16392.1"/>
    </source>
</evidence>
<proteinExistence type="predicted"/>
<accession>A0A1I0PPW0</accession>
<keyword evidence="3" id="KW-1185">Reference proteome</keyword>
<reference evidence="2 3" key="1">
    <citation type="submission" date="2016-10" db="EMBL/GenBank/DDBJ databases">
        <authorList>
            <person name="de Groot N.N."/>
        </authorList>
    </citation>
    <scope>NUCLEOTIDE SEQUENCE [LARGE SCALE GENOMIC DNA]</scope>
    <source>
        <strain evidence="2 3">DSM 9179</strain>
    </source>
</reference>
<dbReference type="Proteomes" id="UP000199701">
    <property type="component" value="Unassembled WGS sequence"/>
</dbReference>
<protein>
    <submittedName>
        <fullName evidence="2">Uncharacterized protein</fullName>
    </submittedName>
</protein>
<dbReference type="EMBL" id="FOJI01000005">
    <property type="protein sequence ID" value="SEW16392.1"/>
    <property type="molecule type" value="Genomic_DNA"/>
</dbReference>
<evidence type="ECO:0000256" key="1">
    <source>
        <dbReference type="SAM" id="Phobius"/>
    </source>
</evidence>
<sequence>MLFFSIKWTSIIPILSGIASLIIFVFKWFDSYAFFFNIIFIVSVYIFILNAYPYLHKYYYSQSAIYICFGKLVTKKILYNDIDTIVIYNAVYTKGRGSATYGRKLEEKHIIDGKKIFLQYAYFSFFTSDIICKQLKPKMTNIEIPGDCRRNSLFGALCFIDSFRDLLSHVVPKTYILEDVYLRYQKDFDEIISQHYRYIDNFFIVSQENINYINYPK</sequence>
<evidence type="ECO:0000313" key="3">
    <source>
        <dbReference type="Proteomes" id="UP000199701"/>
    </source>
</evidence>
<feature type="transmembrane region" description="Helical" evidence="1">
    <location>
        <begin position="35"/>
        <end position="55"/>
    </location>
</feature>
<dbReference type="RefSeq" id="WP_092452884.1">
    <property type="nucleotide sequence ID" value="NZ_FOJI01000005.1"/>
</dbReference>
<feature type="transmembrane region" description="Helical" evidence="1">
    <location>
        <begin position="12"/>
        <end position="29"/>
    </location>
</feature>
<organism evidence="2 3">
    <name type="scientific">[Clostridium] fimetarium</name>
    <dbReference type="NCBI Taxonomy" id="99656"/>
    <lineage>
        <taxon>Bacteria</taxon>
        <taxon>Bacillati</taxon>
        <taxon>Bacillota</taxon>
        <taxon>Clostridia</taxon>
        <taxon>Lachnospirales</taxon>
        <taxon>Lachnospiraceae</taxon>
    </lineage>
</organism>
<gene>
    <name evidence="2" type="ORF">SAMN05421659_105244</name>
</gene>